<evidence type="ECO:0008006" key="3">
    <source>
        <dbReference type="Google" id="ProtNLM"/>
    </source>
</evidence>
<keyword evidence="2" id="KW-1185">Reference proteome</keyword>
<gene>
    <name evidence="1" type="ORF">FGK63_14895</name>
</gene>
<evidence type="ECO:0000313" key="2">
    <source>
        <dbReference type="Proteomes" id="UP001193035"/>
    </source>
</evidence>
<proteinExistence type="predicted"/>
<evidence type="ECO:0000313" key="1">
    <source>
        <dbReference type="EMBL" id="TMV06430.1"/>
    </source>
</evidence>
<dbReference type="Proteomes" id="UP001193035">
    <property type="component" value="Unassembled WGS sequence"/>
</dbReference>
<sequence>MSFVHENFESNASQHVTLKVYAREEVGKILDGPDVWYVQFHDPDKLPLGSFSVLMTGLDDDMTKFFGEKALDVTRAIGSSYHDEVRDWLISAYSRAENEIESWQLVRKPE</sequence>
<accession>A0ABY2WUZ5</accession>
<reference evidence="1 2" key="1">
    <citation type="submission" date="2019-05" db="EMBL/GenBank/DDBJ databases">
        <title>Ruegeria sp. nov., isolated from tidal flat.</title>
        <authorList>
            <person name="Kim W."/>
        </authorList>
    </citation>
    <scope>NUCLEOTIDE SEQUENCE [LARGE SCALE GENOMIC DNA]</scope>
    <source>
        <strain evidence="1 2">CAU 1488</strain>
    </source>
</reference>
<dbReference type="EMBL" id="VCPD01000005">
    <property type="protein sequence ID" value="TMV06430.1"/>
    <property type="molecule type" value="Genomic_DNA"/>
</dbReference>
<organism evidence="1 2">
    <name type="scientific">Ruegeria sediminis</name>
    <dbReference type="NCBI Taxonomy" id="2583820"/>
    <lineage>
        <taxon>Bacteria</taxon>
        <taxon>Pseudomonadati</taxon>
        <taxon>Pseudomonadota</taxon>
        <taxon>Alphaproteobacteria</taxon>
        <taxon>Rhodobacterales</taxon>
        <taxon>Roseobacteraceae</taxon>
        <taxon>Ruegeria</taxon>
    </lineage>
</organism>
<name>A0ABY2WUZ5_9RHOB</name>
<dbReference type="RefSeq" id="WP_138843633.1">
    <property type="nucleotide sequence ID" value="NZ_VCPD01000005.1"/>
</dbReference>
<protein>
    <recommendedName>
        <fullName evidence="3">DUF5076 domain-containing protein</fullName>
    </recommendedName>
</protein>
<comment type="caution">
    <text evidence="1">The sequence shown here is derived from an EMBL/GenBank/DDBJ whole genome shotgun (WGS) entry which is preliminary data.</text>
</comment>